<evidence type="ECO:0000313" key="3">
    <source>
        <dbReference type="Proteomes" id="UP000762676"/>
    </source>
</evidence>
<dbReference type="Proteomes" id="UP000762676">
    <property type="component" value="Unassembled WGS sequence"/>
</dbReference>
<sequence>MTIRLKTAPFNATGIQVYAPTTDNEVEVADFYNEVQKTLNEVPKKDIKDVQVDWNARTGEDAKEHREGHGDNSAIRTQTIEGSNSLIGEIQ</sequence>
<feature type="compositionally biased region" description="Basic and acidic residues" evidence="1">
    <location>
        <begin position="59"/>
        <end position="70"/>
    </location>
</feature>
<proteinExistence type="predicted"/>
<evidence type="ECO:0000313" key="2">
    <source>
        <dbReference type="EMBL" id="GFR73836.1"/>
    </source>
</evidence>
<evidence type="ECO:0000256" key="1">
    <source>
        <dbReference type="SAM" id="MobiDB-lite"/>
    </source>
</evidence>
<dbReference type="EMBL" id="BMAT01011495">
    <property type="protein sequence ID" value="GFR73836.1"/>
    <property type="molecule type" value="Genomic_DNA"/>
</dbReference>
<accession>A0AAV4FNC1</accession>
<keyword evidence="3" id="KW-1185">Reference proteome</keyword>
<name>A0AAV4FNC1_9GAST</name>
<feature type="region of interest" description="Disordered" evidence="1">
    <location>
        <begin position="59"/>
        <end position="91"/>
    </location>
</feature>
<organism evidence="2 3">
    <name type="scientific">Elysia marginata</name>
    <dbReference type="NCBI Taxonomy" id="1093978"/>
    <lineage>
        <taxon>Eukaryota</taxon>
        <taxon>Metazoa</taxon>
        <taxon>Spiralia</taxon>
        <taxon>Lophotrochozoa</taxon>
        <taxon>Mollusca</taxon>
        <taxon>Gastropoda</taxon>
        <taxon>Heterobranchia</taxon>
        <taxon>Euthyneura</taxon>
        <taxon>Panpulmonata</taxon>
        <taxon>Sacoglossa</taxon>
        <taxon>Placobranchoidea</taxon>
        <taxon>Plakobranchidae</taxon>
        <taxon>Elysia</taxon>
    </lineage>
</organism>
<gene>
    <name evidence="2" type="ORF">ElyMa_005739800</name>
</gene>
<reference evidence="2 3" key="1">
    <citation type="journal article" date="2021" name="Elife">
        <title>Chloroplast acquisition without the gene transfer in kleptoplastic sea slugs, Plakobranchus ocellatus.</title>
        <authorList>
            <person name="Maeda T."/>
            <person name="Takahashi S."/>
            <person name="Yoshida T."/>
            <person name="Shimamura S."/>
            <person name="Takaki Y."/>
            <person name="Nagai Y."/>
            <person name="Toyoda A."/>
            <person name="Suzuki Y."/>
            <person name="Arimoto A."/>
            <person name="Ishii H."/>
            <person name="Satoh N."/>
            <person name="Nishiyama T."/>
            <person name="Hasebe M."/>
            <person name="Maruyama T."/>
            <person name="Minagawa J."/>
            <person name="Obokata J."/>
            <person name="Shigenobu S."/>
        </authorList>
    </citation>
    <scope>NUCLEOTIDE SEQUENCE [LARGE SCALE GENOMIC DNA]</scope>
</reference>
<protein>
    <submittedName>
        <fullName evidence="2">Craniofacial development protein 2</fullName>
    </submittedName>
</protein>
<dbReference type="AlphaFoldDB" id="A0AAV4FNC1"/>
<feature type="compositionally biased region" description="Polar residues" evidence="1">
    <location>
        <begin position="74"/>
        <end position="91"/>
    </location>
</feature>
<comment type="caution">
    <text evidence="2">The sequence shown here is derived from an EMBL/GenBank/DDBJ whole genome shotgun (WGS) entry which is preliminary data.</text>
</comment>